<dbReference type="InterPro" id="IPR003718">
    <property type="entry name" value="OsmC/Ohr_fam"/>
</dbReference>
<evidence type="ECO:0000313" key="2">
    <source>
        <dbReference type="EMBL" id="GGI02566.1"/>
    </source>
</evidence>
<dbReference type="InterPro" id="IPR015946">
    <property type="entry name" value="KH_dom-like_a/b"/>
</dbReference>
<evidence type="ECO:0000256" key="1">
    <source>
        <dbReference type="SAM" id="MobiDB-lite"/>
    </source>
</evidence>
<feature type="compositionally biased region" description="Polar residues" evidence="1">
    <location>
        <begin position="1"/>
        <end position="10"/>
    </location>
</feature>
<dbReference type="Pfam" id="PF02566">
    <property type="entry name" value="OsmC"/>
    <property type="match status" value="1"/>
</dbReference>
<feature type="region of interest" description="Disordered" evidence="1">
    <location>
        <begin position="1"/>
        <end position="20"/>
    </location>
</feature>
<dbReference type="RefSeq" id="WP_130648138.1">
    <property type="nucleotide sequence ID" value="NZ_BMHA01000001.1"/>
</dbReference>
<dbReference type="OrthoDB" id="9807532at2"/>
<keyword evidence="3" id="KW-1185">Reference proteome</keyword>
<dbReference type="InterPro" id="IPR019904">
    <property type="entry name" value="Peroxiredoxin_OsmC"/>
</dbReference>
<reference evidence="2" key="1">
    <citation type="journal article" date="2014" name="Int. J. Syst. Evol. Microbiol.">
        <title>Complete genome sequence of Corynebacterium casei LMG S-19264T (=DSM 44701T), isolated from a smear-ripened cheese.</title>
        <authorList>
            <consortium name="US DOE Joint Genome Institute (JGI-PGF)"/>
            <person name="Walter F."/>
            <person name="Albersmeier A."/>
            <person name="Kalinowski J."/>
            <person name="Ruckert C."/>
        </authorList>
    </citation>
    <scope>NUCLEOTIDE SEQUENCE</scope>
    <source>
        <strain evidence="2">CGMCC 1.14988</strain>
    </source>
</reference>
<dbReference type="Gene3D" id="3.30.300.20">
    <property type="match status" value="1"/>
</dbReference>
<dbReference type="SUPFAM" id="SSF82784">
    <property type="entry name" value="OsmC-like"/>
    <property type="match status" value="1"/>
</dbReference>
<comment type="caution">
    <text evidence="2">The sequence shown here is derived from an EMBL/GenBank/DDBJ whole genome shotgun (WGS) entry which is preliminary data.</text>
</comment>
<organism evidence="2 3">
    <name type="scientific">Egicoccus halophilus</name>
    <dbReference type="NCBI Taxonomy" id="1670830"/>
    <lineage>
        <taxon>Bacteria</taxon>
        <taxon>Bacillati</taxon>
        <taxon>Actinomycetota</taxon>
        <taxon>Nitriliruptoria</taxon>
        <taxon>Egicoccales</taxon>
        <taxon>Egicoccaceae</taxon>
        <taxon>Egicoccus</taxon>
    </lineage>
</organism>
<name>A0A8J3A7E7_9ACTN</name>
<dbReference type="AlphaFoldDB" id="A0A8J3A7E7"/>
<dbReference type="Proteomes" id="UP000650511">
    <property type="component" value="Unassembled WGS sequence"/>
</dbReference>
<dbReference type="PANTHER" id="PTHR42830:SF1">
    <property type="entry name" value="OSMOTICALLY INDUCIBLE FAMILY PROTEIN"/>
    <property type="match status" value="1"/>
</dbReference>
<sequence length="146" mass="15079">MATTRTSNAHWNGDLKSGGGEVSLGSGEYSGAYTFVSRFESGEGGTNPEELIAASHAACYSMALSNMLAQDGNAPDSIKTDATVTLDTVDGAPTVTKIELRTVGKVPGLDEDGFRAKAEEAKAGCPISRLLEGGSAEITLDVTFES</sequence>
<dbReference type="NCBIfam" id="TIGR03562">
    <property type="entry name" value="osmo_induc_OsmC"/>
    <property type="match status" value="1"/>
</dbReference>
<gene>
    <name evidence="2" type="primary">osmC</name>
    <name evidence="2" type="ORF">GCM10011354_00790</name>
</gene>
<dbReference type="InterPro" id="IPR052707">
    <property type="entry name" value="OsmC_Ohr_Peroxiredoxin"/>
</dbReference>
<dbReference type="GO" id="GO:0004601">
    <property type="term" value="F:peroxidase activity"/>
    <property type="evidence" value="ECO:0007669"/>
    <property type="project" value="InterPro"/>
</dbReference>
<dbReference type="GO" id="GO:0006979">
    <property type="term" value="P:response to oxidative stress"/>
    <property type="evidence" value="ECO:0007669"/>
    <property type="project" value="InterPro"/>
</dbReference>
<dbReference type="PANTHER" id="PTHR42830">
    <property type="entry name" value="OSMOTICALLY INDUCIBLE FAMILY PROTEIN"/>
    <property type="match status" value="1"/>
</dbReference>
<reference evidence="2" key="2">
    <citation type="submission" date="2020-09" db="EMBL/GenBank/DDBJ databases">
        <authorList>
            <person name="Sun Q."/>
            <person name="Zhou Y."/>
        </authorList>
    </citation>
    <scope>NUCLEOTIDE SEQUENCE</scope>
    <source>
        <strain evidence="2">CGMCC 1.14988</strain>
    </source>
</reference>
<dbReference type="InterPro" id="IPR036102">
    <property type="entry name" value="OsmC/Ohrsf"/>
</dbReference>
<dbReference type="EMBL" id="BMHA01000001">
    <property type="protein sequence ID" value="GGI02566.1"/>
    <property type="molecule type" value="Genomic_DNA"/>
</dbReference>
<evidence type="ECO:0000313" key="3">
    <source>
        <dbReference type="Proteomes" id="UP000650511"/>
    </source>
</evidence>
<proteinExistence type="predicted"/>
<accession>A0A8J3A7E7</accession>
<protein>
    <submittedName>
        <fullName evidence="2">Peroxiredoxin</fullName>
    </submittedName>
</protein>